<evidence type="ECO:0000313" key="1">
    <source>
        <dbReference type="EMBL" id="KAK3353117.1"/>
    </source>
</evidence>
<feature type="non-terminal residue" evidence="1">
    <location>
        <position position="238"/>
    </location>
</feature>
<reference evidence="1" key="2">
    <citation type="submission" date="2023-06" db="EMBL/GenBank/DDBJ databases">
        <authorList>
            <consortium name="Lawrence Berkeley National Laboratory"/>
            <person name="Haridas S."/>
            <person name="Hensen N."/>
            <person name="Bonometti L."/>
            <person name="Westerberg I."/>
            <person name="Brannstrom I.O."/>
            <person name="Guillou S."/>
            <person name="Cros-Aarteil S."/>
            <person name="Calhoun S."/>
            <person name="Kuo A."/>
            <person name="Mondo S."/>
            <person name="Pangilinan J."/>
            <person name="Riley R."/>
            <person name="Labutti K."/>
            <person name="Andreopoulos B."/>
            <person name="Lipzen A."/>
            <person name="Chen C."/>
            <person name="Yanf M."/>
            <person name="Daum C."/>
            <person name="Ng V."/>
            <person name="Clum A."/>
            <person name="Steindorff A."/>
            <person name="Ohm R."/>
            <person name="Martin F."/>
            <person name="Silar P."/>
            <person name="Natvig D."/>
            <person name="Lalanne C."/>
            <person name="Gautier V."/>
            <person name="Ament-Velasquez S.L."/>
            <person name="Kruys A."/>
            <person name="Hutchinson M.I."/>
            <person name="Powell A.J."/>
            <person name="Barry K."/>
            <person name="Miller A.N."/>
            <person name="Grigoriev I.V."/>
            <person name="Debuchy R."/>
            <person name="Gladieux P."/>
            <person name="Thoren M.H."/>
            <person name="Johannesson H."/>
        </authorList>
    </citation>
    <scope>NUCLEOTIDE SEQUENCE</scope>
    <source>
        <strain evidence="1">CBS 955.72</strain>
    </source>
</reference>
<organism evidence="1 2">
    <name type="scientific">Lasiosphaeria hispida</name>
    <dbReference type="NCBI Taxonomy" id="260671"/>
    <lineage>
        <taxon>Eukaryota</taxon>
        <taxon>Fungi</taxon>
        <taxon>Dikarya</taxon>
        <taxon>Ascomycota</taxon>
        <taxon>Pezizomycotina</taxon>
        <taxon>Sordariomycetes</taxon>
        <taxon>Sordariomycetidae</taxon>
        <taxon>Sordariales</taxon>
        <taxon>Lasiosphaeriaceae</taxon>
        <taxon>Lasiosphaeria</taxon>
    </lineage>
</organism>
<evidence type="ECO:0000313" key="2">
    <source>
        <dbReference type="Proteomes" id="UP001275084"/>
    </source>
</evidence>
<gene>
    <name evidence="1" type="ORF">B0T25DRAFT_543703</name>
</gene>
<reference evidence="1" key="1">
    <citation type="journal article" date="2023" name="Mol. Phylogenet. Evol.">
        <title>Genome-scale phylogeny and comparative genomics of the fungal order Sordariales.</title>
        <authorList>
            <person name="Hensen N."/>
            <person name="Bonometti L."/>
            <person name="Westerberg I."/>
            <person name="Brannstrom I.O."/>
            <person name="Guillou S."/>
            <person name="Cros-Aarteil S."/>
            <person name="Calhoun S."/>
            <person name="Haridas S."/>
            <person name="Kuo A."/>
            <person name="Mondo S."/>
            <person name="Pangilinan J."/>
            <person name="Riley R."/>
            <person name="LaButti K."/>
            <person name="Andreopoulos B."/>
            <person name="Lipzen A."/>
            <person name="Chen C."/>
            <person name="Yan M."/>
            <person name="Daum C."/>
            <person name="Ng V."/>
            <person name="Clum A."/>
            <person name="Steindorff A."/>
            <person name="Ohm R.A."/>
            <person name="Martin F."/>
            <person name="Silar P."/>
            <person name="Natvig D.O."/>
            <person name="Lalanne C."/>
            <person name="Gautier V."/>
            <person name="Ament-Velasquez S.L."/>
            <person name="Kruys A."/>
            <person name="Hutchinson M.I."/>
            <person name="Powell A.J."/>
            <person name="Barry K."/>
            <person name="Miller A.N."/>
            <person name="Grigoriev I.V."/>
            <person name="Debuchy R."/>
            <person name="Gladieux P."/>
            <person name="Hiltunen Thoren M."/>
            <person name="Johannesson H."/>
        </authorList>
    </citation>
    <scope>NUCLEOTIDE SEQUENCE</scope>
    <source>
        <strain evidence="1">CBS 955.72</strain>
    </source>
</reference>
<proteinExistence type="predicted"/>
<comment type="caution">
    <text evidence="1">The sequence shown here is derived from an EMBL/GenBank/DDBJ whole genome shotgun (WGS) entry which is preliminary data.</text>
</comment>
<dbReference type="AlphaFoldDB" id="A0AAJ0HI39"/>
<name>A0AAJ0HI39_9PEZI</name>
<keyword evidence="2" id="KW-1185">Reference proteome</keyword>
<protein>
    <submittedName>
        <fullName evidence="1">Uncharacterized protein</fullName>
    </submittedName>
</protein>
<dbReference type="EMBL" id="JAUIQD010000004">
    <property type="protein sequence ID" value="KAK3353117.1"/>
    <property type="molecule type" value="Genomic_DNA"/>
</dbReference>
<dbReference type="Proteomes" id="UP001275084">
    <property type="component" value="Unassembled WGS sequence"/>
</dbReference>
<accession>A0AAJ0HI39</accession>
<sequence length="238" mass="25630">MCERNICYRQMVPHPGICITGAWYVCMTKPSISVTVTCNATTGNQRYLPYSTTQLPNLPLKRCWNTSTRPRPAVRAPAGHVGSGLLGCNHGLIRTTVNSLLGRVRKALSTTRSASIASKAIRKSELAVANPETPAASLRWLAARLQLLGIHPTGKHTIRLGDTLEAHGPVSAPLFSIPPITMTTRLTSALRGTFSSCSNQSALNSRIQPSCRCQSFCIICQKNSAVVSSTPMPPYSSV</sequence>